<organism evidence="4">
    <name type="scientific">Setaria italica</name>
    <name type="common">Foxtail millet</name>
    <name type="synonym">Panicum italicum</name>
    <dbReference type="NCBI Taxonomy" id="4555"/>
    <lineage>
        <taxon>Eukaryota</taxon>
        <taxon>Viridiplantae</taxon>
        <taxon>Streptophyta</taxon>
        <taxon>Embryophyta</taxon>
        <taxon>Tracheophyta</taxon>
        <taxon>Spermatophyta</taxon>
        <taxon>Magnoliopsida</taxon>
        <taxon>Liliopsida</taxon>
        <taxon>Poales</taxon>
        <taxon>Poaceae</taxon>
        <taxon>PACMAD clade</taxon>
        <taxon>Panicoideae</taxon>
        <taxon>Panicodae</taxon>
        <taxon>Paniceae</taxon>
        <taxon>Cenchrinae</taxon>
        <taxon>Setaria</taxon>
    </lineage>
</organism>
<dbReference type="EMBL" id="CM003530">
    <property type="protein sequence ID" value="RCV18542.1"/>
    <property type="molecule type" value="Genomic_DNA"/>
</dbReference>
<sequence length="224" mass="25546">MKIHLYGLHPSIWEVVVVDVTLPKNGISMAEQAQDYFRNAQAVRVITGSLCAQEFNKVWSVEIAKVIWDTLKEAHEGTDQAKKEDSSEEGSTDKETAFAIRNYKKFLKKKAFKNSGDDRKKTSQWRCYKCKEVSHFIADCPHKKKKEIEEKRFKDKSKDYKKKYQGQAHVGQEWDSSNEEDNKEGVDAENQPMTLGVGHTTRENLLNSCSGDRPGAVRVACQSI</sequence>
<dbReference type="SUPFAM" id="SSF57756">
    <property type="entry name" value="Retrovirus zinc finger-like domains"/>
    <property type="match status" value="1"/>
</dbReference>
<keyword evidence="1" id="KW-0862">Zinc</keyword>
<dbReference type="SMART" id="SM00343">
    <property type="entry name" value="ZnF_C2HC"/>
    <property type="match status" value="1"/>
</dbReference>
<reference evidence="4" key="2">
    <citation type="submission" date="2015-07" db="EMBL/GenBank/DDBJ databases">
        <authorList>
            <person name="Noorani M."/>
        </authorList>
    </citation>
    <scope>NUCLEOTIDE SEQUENCE</scope>
    <source>
        <strain evidence="4">Yugu1</strain>
    </source>
</reference>
<evidence type="ECO:0000313" key="4">
    <source>
        <dbReference type="EMBL" id="RCV18542.1"/>
    </source>
</evidence>
<gene>
    <name evidence="4" type="ORF">SETIT_3G309100v2</name>
</gene>
<protein>
    <recommendedName>
        <fullName evidence="3">CCHC-type domain-containing protein</fullName>
    </recommendedName>
</protein>
<proteinExistence type="predicted"/>
<evidence type="ECO:0000259" key="3">
    <source>
        <dbReference type="PROSITE" id="PS50158"/>
    </source>
</evidence>
<evidence type="ECO:0000256" key="1">
    <source>
        <dbReference type="PROSITE-ProRule" id="PRU00047"/>
    </source>
</evidence>
<name>A0A368QKY0_SETIT</name>
<keyword evidence="1" id="KW-0863">Zinc-finger</keyword>
<dbReference type="GO" id="GO:0003676">
    <property type="term" value="F:nucleic acid binding"/>
    <property type="evidence" value="ECO:0007669"/>
    <property type="project" value="InterPro"/>
</dbReference>
<dbReference type="Gene3D" id="4.10.60.10">
    <property type="entry name" value="Zinc finger, CCHC-type"/>
    <property type="match status" value="1"/>
</dbReference>
<reference evidence="4" key="1">
    <citation type="journal article" date="2012" name="Nat. Biotechnol.">
        <title>Reference genome sequence of the model plant Setaria.</title>
        <authorList>
            <person name="Bennetzen J.L."/>
            <person name="Schmutz J."/>
            <person name="Wang H."/>
            <person name="Percifield R."/>
            <person name="Hawkins J."/>
            <person name="Pontaroli A.C."/>
            <person name="Estep M."/>
            <person name="Feng L."/>
            <person name="Vaughn J.N."/>
            <person name="Grimwood J."/>
            <person name="Jenkins J."/>
            <person name="Barry K."/>
            <person name="Lindquist E."/>
            <person name="Hellsten U."/>
            <person name="Deshpande S."/>
            <person name="Wang X."/>
            <person name="Wu X."/>
            <person name="Mitros T."/>
            <person name="Triplett J."/>
            <person name="Yang X."/>
            <person name="Ye C.Y."/>
            <person name="Mauro-Herrera M."/>
            <person name="Wang L."/>
            <person name="Li P."/>
            <person name="Sharma M."/>
            <person name="Sharma R."/>
            <person name="Ronald P.C."/>
            <person name="Panaud O."/>
            <person name="Kellogg E.A."/>
            <person name="Brutnell T.P."/>
            <person name="Doust A.N."/>
            <person name="Tuskan G.A."/>
            <person name="Rokhsar D."/>
            <person name="Devos K.M."/>
        </authorList>
    </citation>
    <scope>NUCLEOTIDE SEQUENCE [LARGE SCALE GENOMIC DNA]</scope>
    <source>
        <strain evidence="4">Yugu1</strain>
    </source>
</reference>
<dbReference type="GO" id="GO:0008270">
    <property type="term" value="F:zinc ion binding"/>
    <property type="evidence" value="ECO:0007669"/>
    <property type="project" value="UniProtKB-KW"/>
</dbReference>
<dbReference type="OrthoDB" id="785014at2759"/>
<evidence type="ECO:0000256" key="2">
    <source>
        <dbReference type="SAM" id="MobiDB-lite"/>
    </source>
</evidence>
<accession>A0A368QKY0</accession>
<dbReference type="InterPro" id="IPR001878">
    <property type="entry name" value="Znf_CCHC"/>
</dbReference>
<feature type="domain" description="CCHC-type" evidence="3">
    <location>
        <begin position="126"/>
        <end position="141"/>
    </location>
</feature>
<dbReference type="PROSITE" id="PS50158">
    <property type="entry name" value="ZF_CCHC"/>
    <property type="match status" value="1"/>
</dbReference>
<dbReference type="Pfam" id="PF14223">
    <property type="entry name" value="Retrotran_gag_2"/>
    <property type="match status" value="1"/>
</dbReference>
<feature type="region of interest" description="Disordered" evidence="2">
    <location>
        <begin position="159"/>
        <end position="214"/>
    </location>
</feature>
<dbReference type="InterPro" id="IPR036875">
    <property type="entry name" value="Znf_CCHC_sf"/>
</dbReference>
<dbReference type="AlphaFoldDB" id="A0A368QKY0"/>
<keyword evidence="1" id="KW-0479">Metal-binding</keyword>